<dbReference type="AlphaFoldDB" id="A0A0G0NJ14"/>
<evidence type="ECO:0000313" key="1">
    <source>
        <dbReference type="EMBL" id="KKR12821.1"/>
    </source>
</evidence>
<gene>
    <name evidence="1" type="ORF">UT41_C0001G0365</name>
</gene>
<dbReference type="EMBL" id="LBWR01000001">
    <property type="protein sequence ID" value="KKR12821.1"/>
    <property type="molecule type" value="Genomic_DNA"/>
</dbReference>
<proteinExistence type="predicted"/>
<evidence type="ECO:0000313" key="2">
    <source>
        <dbReference type="Proteomes" id="UP000034665"/>
    </source>
</evidence>
<reference evidence="1 2" key="1">
    <citation type="journal article" date="2015" name="Nature">
        <title>rRNA introns, odd ribosomes, and small enigmatic genomes across a large radiation of phyla.</title>
        <authorList>
            <person name="Brown C.T."/>
            <person name="Hug L.A."/>
            <person name="Thomas B.C."/>
            <person name="Sharon I."/>
            <person name="Castelle C.J."/>
            <person name="Singh A."/>
            <person name="Wilkins M.J."/>
            <person name="Williams K.H."/>
            <person name="Banfield J.F."/>
        </authorList>
    </citation>
    <scope>NUCLEOTIDE SEQUENCE [LARGE SCALE GENOMIC DNA]</scope>
</reference>
<dbReference type="Proteomes" id="UP000034665">
    <property type="component" value="Unassembled WGS sequence"/>
</dbReference>
<dbReference type="STRING" id="1619013.UT41_C0001G0365"/>
<protein>
    <submittedName>
        <fullName evidence="1">Uncharacterized protein</fullName>
    </submittedName>
</protein>
<organism evidence="1 2">
    <name type="scientific">Candidatus Wolfebacteria bacterium GW2011_GWC2_39_22</name>
    <dbReference type="NCBI Taxonomy" id="1619013"/>
    <lineage>
        <taxon>Bacteria</taxon>
        <taxon>Candidatus Wolfeibacteriota</taxon>
    </lineage>
</organism>
<accession>A0A0G0NJ14</accession>
<name>A0A0G0NJ14_9BACT</name>
<comment type="caution">
    <text evidence="1">The sequence shown here is derived from an EMBL/GenBank/DDBJ whole genome shotgun (WGS) entry which is preliminary data.</text>
</comment>
<sequence length="240" mass="27291">MSKNRSSCPPTLEKKLNREVHYRCPICGNFPLVRAHTIKLYAEVGWHYDYLLAICIACEKKVENGEIERNTLHTIKNSIKKSFSETTRNKPYQIAPIIGGDVYVGSNYISSVNIIFAYRGLPILWFEDEGGVKTLNARFYDVRGTVITAIDKNMWTADRNRFYDIEVDTSSRGMDMEIMGRSDDTHIKFTICDKGIILGCSEFYIPGEKIKILEDGTLNIGTNKFSNNSILNCAIAFNFD</sequence>